<feature type="compositionally biased region" description="Acidic residues" evidence="1">
    <location>
        <begin position="195"/>
        <end position="204"/>
    </location>
</feature>
<dbReference type="GO" id="GO:0003677">
    <property type="term" value="F:DNA binding"/>
    <property type="evidence" value="ECO:0007669"/>
    <property type="project" value="UniProtKB-KW"/>
</dbReference>
<dbReference type="OrthoDB" id="10632743at2759"/>
<dbReference type="GO" id="GO:0042023">
    <property type="term" value="P:DNA endoreduplication"/>
    <property type="evidence" value="ECO:0007669"/>
    <property type="project" value="InterPro"/>
</dbReference>
<accession>A0A834T1C2</accession>
<keyword evidence="2" id="KW-0238">DNA-binding</keyword>
<protein>
    <submittedName>
        <fullName evidence="2">DNA-binding protein RHL1 isoform X2</fullName>
    </submittedName>
</protein>
<proteinExistence type="predicted"/>
<sequence length="204" mass="22866">MKDTKEVVPVRHSERTAGKAYKYKFAEISSGDDSPESSPDLSEQEEKKENQSTEVVDDDNKDAVEEIQLPKENKMFASGSLSKKTSQFASTTESKEVSTSNRGSLVQATISTLFKKVEEKKAPRTPKKPSSSKDSSKKVQLSGSKRNIDQNEGSRKRVNNSEDKDQGEYSLYPPSLLMAMRCKKMKAKGKKREDIEESDEDWTA</sequence>
<dbReference type="PANTHER" id="PTHR35698">
    <property type="entry name" value="DNA-BINDING PROTEIN RHL1"/>
    <property type="match status" value="1"/>
</dbReference>
<dbReference type="EMBL" id="JAAIUW010000010">
    <property type="protein sequence ID" value="KAF7813433.1"/>
    <property type="molecule type" value="Genomic_DNA"/>
</dbReference>
<evidence type="ECO:0000256" key="1">
    <source>
        <dbReference type="SAM" id="MobiDB-lite"/>
    </source>
</evidence>
<evidence type="ECO:0000313" key="2">
    <source>
        <dbReference type="EMBL" id="KAF7813433.1"/>
    </source>
</evidence>
<keyword evidence="3" id="KW-1185">Reference proteome</keyword>
<feature type="compositionally biased region" description="Polar residues" evidence="1">
    <location>
        <begin position="79"/>
        <end position="112"/>
    </location>
</feature>
<dbReference type="PANTHER" id="PTHR35698:SF2">
    <property type="entry name" value="DNA-BINDING PROTEIN RHL1"/>
    <property type="match status" value="1"/>
</dbReference>
<feature type="compositionally biased region" description="Low complexity" evidence="1">
    <location>
        <begin position="27"/>
        <end position="41"/>
    </location>
</feature>
<dbReference type="InterPro" id="IPR038859">
    <property type="entry name" value="RHL1"/>
</dbReference>
<dbReference type="AlphaFoldDB" id="A0A834T1C2"/>
<gene>
    <name evidence="2" type="ORF">G2W53_034409</name>
</gene>
<feature type="compositionally biased region" description="Basic residues" evidence="1">
    <location>
        <begin position="181"/>
        <end position="190"/>
    </location>
</feature>
<feature type="compositionally biased region" description="Basic and acidic residues" evidence="1">
    <location>
        <begin position="146"/>
        <end position="167"/>
    </location>
</feature>
<dbReference type="Proteomes" id="UP000634136">
    <property type="component" value="Unassembled WGS sequence"/>
</dbReference>
<comment type="caution">
    <text evidence="2">The sequence shown here is derived from an EMBL/GenBank/DDBJ whole genome shotgun (WGS) entry which is preliminary data.</text>
</comment>
<feature type="compositionally biased region" description="Basic and acidic residues" evidence="1">
    <location>
        <begin position="61"/>
        <end position="74"/>
    </location>
</feature>
<organism evidence="2 3">
    <name type="scientific">Senna tora</name>
    <dbReference type="NCBI Taxonomy" id="362788"/>
    <lineage>
        <taxon>Eukaryota</taxon>
        <taxon>Viridiplantae</taxon>
        <taxon>Streptophyta</taxon>
        <taxon>Embryophyta</taxon>
        <taxon>Tracheophyta</taxon>
        <taxon>Spermatophyta</taxon>
        <taxon>Magnoliopsida</taxon>
        <taxon>eudicotyledons</taxon>
        <taxon>Gunneridae</taxon>
        <taxon>Pentapetalae</taxon>
        <taxon>rosids</taxon>
        <taxon>fabids</taxon>
        <taxon>Fabales</taxon>
        <taxon>Fabaceae</taxon>
        <taxon>Caesalpinioideae</taxon>
        <taxon>Cassia clade</taxon>
        <taxon>Senna</taxon>
    </lineage>
</organism>
<evidence type="ECO:0000313" key="3">
    <source>
        <dbReference type="Proteomes" id="UP000634136"/>
    </source>
</evidence>
<feature type="region of interest" description="Disordered" evidence="1">
    <location>
        <begin position="26"/>
        <end position="204"/>
    </location>
</feature>
<name>A0A834T1C2_9FABA</name>
<reference evidence="2" key="1">
    <citation type="submission" date="2020-09" db="EMBL/GenBank/DDBJ databases">
        <title>Genome-Enabled Discovery of Anthraquinone Biosynthesis in Senna tora.</title>
        <authorList>
            <person name="Kang S.-H."/>
            <person name="Pandey R.P."/>
            <person name="Lee C.-M."/>
            <person name="Sim J.-S."/>
            <person name="Jeong J.-T."/>
            <person name="Choi B.-S."/>
            <person name="Jung M."/>
            <person name="Ginzburg D."/>
            <person name="Zhao K."/>
            <person name="Won S.Y."/>
            <person name="Oh T.-J."/>
            <person name="Yu Y."/>
            <person name="Kim N.-H."/>
            <person name="Lee O.R."/>
            <person name="Lee T.-H."/>
            <person name="Bashyal P."/>
            <person name="Kim T.-S."/>
            <person name="Lee W.-H."/>
            <person name="Kawkins C."/>
            <person name="Kim C.-K."/>
            <person name="Kim J.S."/>
            <person name="Ahn B.O."/>
            <person name="Rhee S.Y."/>
            <person name="Sohng J.K."/>
        </authorList>
    </citation>
    <scope>NUCLEOTIDE SEQUENCE</scope>
    <source>
        <tissue evidence="2">Leaf</tissue>
    </source>
</reference>